<evidence type="ECO:0000256" key="1">
    <source>
        <dbReference type="SAM" id="MobiDB-lite"/>
    </source>
</evidence>
<dbReference type="EMBL" id="JADYXP020000014">
    <property type="protein sequence ID" value="KAL0110133.1"/>
    <property type="molecule type" value="Genomic_DNA"/>
</dbReference>
<feature type="region of interest" description="Disordered" evidence="1">
    <location>
        <begin position="1"/>
        <end position="32"/>
    </location>
</feature>
<accession>A0AAW2F3M3</accession>
<sequence length="81" mass="8723">MTSSGGYRGPDDRRSLEAHRSRRRHDQSLGSVVKAHVSQFHSRAYCNGESGSQRPAANVVSLTSIDSEISESGSTCAKSDN</sequence>
<reference evidence="2 3" key="1">
    <citation type="submission" date="2023-03" db="EMBL/GenBank/DDBJ databases">
        <title>High recombination rates correlate with genetic variation in Cardiocondyla obscurior ants.</title>
        <authorList>
            <person name="Errbii M."/>
        </authorList>
    </citation>
    <scope>NUCLEOTIDE SEQUENCE [LARGE SCALE GENOMIC DNA]</scope>
    <source>
        <strain evidence="2">Alpha-2009</strain>
        <tissue evidence="2">Whole body</tissue>
    </source>
</reference>
<dbReference type="AlphaFoldDB" id="A0AAW2F3M3"/>
<organism evidence="2 3">
    <name type="scientific">Cardiocondyla obscurior</name>
    <dbReference type="NCBI Taxonomy" id="286306"/>
    <lineage>
        <taxon>Eukaryota</taxon>
        <taxon>Metazoa</taxon>
        <taxon>Ecdysozoa</taxon>
        <taxon>Arthropoda</taxon>
        <taxon>Hexapoda</taxon>
        <taxon>Insecta</taxon>
        <taxon>Pterygota</taxon>
        <taxon>Neoptera</taxon>
        <taxon>Endopterygota</taxon>
        <taxon>Hymenoptera</taxon>
        <taxon>Apocrita</taxon>
        <taxon>Aculeata</taxon>
        <taxon>Formicoidea</taxon>
        <taxon>Formicidae</taxon>
        <taxon>Myrmicinae</taxon>
        <taxon>Cardiocondyla</taxon>
    </lineage>
</organism>
<protein>
    <submittedName>
        <fullName evidence="2">Uncharacterized protein</fullName>
    </submittedName>
</protein>
<dbReference type="Proteomes" id="UP001430953">
    <property type="component" value="Unassembled WGS sequence"/>
</dbReference>
<evidence type="ECO:0000313" key="2">
    <source>
        <dbReference type="EMBL" id="KAL0110133.1"/>
    </source>
</evidence>
<comment type="caution">
    <text evidence="2">The sequence shown here is derived from an EMBL/GenBank/DDBJ whole genome shotgun (WGS) entry which is preliminary data.</text>
</comment>
<keyword evidence="3" id="KW-1185">Reference proteome</keyword>
<name>A0AAW2F3M3_9HYME</name>
<gene>
    <name evidence="2" type="ORF">PUN28_013639</name>
</gene>
<evidence type="ECO:0000313" key="3">
    <source>
        <dbReference type="Proteomes" id="UP001430953"/>
    </source>
</evidence>
<proteinExistence type="predicted"/>
<feature type="compositionally biased region" description="Basic and acidic residues" evidence="1">
    <location>
        <begin position="9"/>
        <end position="19"/>
    </location>
</feature>